<dbReference type="Proteomes" id="UP000076761">
    <property type="component" value="Unassembled WGS sequence"/>
</dbReference>
<gene>
    <name evidence="2" type="ORF">NEOLEDRAFT_1184318</name>
</gene>
<proteinExistence type="predicted"/>
<accession>A0A165MJV7</accession>
<evidence type="ECO:0000256" key="1">
    <source>
        <dbReference type="SAM" id="MobiDB-lite"/>
    </source>
</evidence>
<organism evidence="2 3">
    <name type="scientific">Neolentinus lepideus HHB14362 ss-1</name>
    <dbReference type="NCBI Taxonomy" id="1314782"/>
    <lineage>
        <taxon>Eukaryota</taxon>
        <taxon>Fungi</taxon>
        <taxon>Dikarya</taxon>
        <taxon>Basidiomycota</taxon>
        <taxon>Agaricomycotina</taxon>
        <taxon>Agaricomycetes</taxon>
        <taxon>Gloeophyllales</taxon>
        <taxon>Gloeophyllaceae</taxon>
        <taxon>Neolentinus</taxon>
    </lineage>
</organism>
<name>A0A165MJV7_9AGAM</name>
<keyword evidence="3" id="KW-1185">Reference proteome</keyword>
<evidence type="ECO:0000313" key="2">
    <source>
        <dbReference type="EMBL" id="KZT18426.1"/>
    </source>
</evidence>
<feature type="region of interest" description="Disordered" evidence="1">
    <location>
        <begin position="179"/>
        <end position="210"/>
    </location>
</feature>
<dbReference type="EMBL" id="KV425683">
    <property type="protein sequence ID" value="KZT18426.1"/>
    <property type="molecule type" value="Genomic_DNA"/>
</dbReference>
<dbReference type="AlphaFoldDB" id="A0A165MJV7"/>
<protein>
    <submittedName>
        <fullName evidence="2">Uncharacterized protein</fullName>
    </submittedName>
</protein>
<reference evidence="2 3" key="1">
    <citation type="journal article" date="2016" name="Mol. Biol. Evol.">
        <title>Comparative Genomics of Early-Diverging Mushroom-Forming Fungi Provides Insights into the Origins of Lignocellulose Decay Capabilities.</title>
        <authorList>
            <person name="Nagy L.G."/>
            <person name="Riley R."/>
            <person name="Tritt A."/>
            <person name="Adam C."/>
            <person name="Daum C."/>
            <person name="Floudas D."/>
            <person name="Sun H."/>
            <person name="Yadav J.S."/>
            <person name="Pangilinan J."/>
            <person name="Larsson K.H."/>
            <person name="Matsuura K."/>
            <person name="Barry K."/>
            <person name="Labutti K."/>
            <person name="Kuo R."/>
            <person name="Ohm R.A."/>
            <person name="Bhattacharya S.S."/>
            <person name="Shirouzu T."/>
            <person name="Yoshinaga Y."/>
            <person name="Martin F.M."/>
            <person name="Grigoriev I.V."/>
            <person name="Hibbett D.S."/>
        </authorList>
    </citation>
    <scope>NUCLEOTIDE SEQUENCE [LARGE SCALE GENOMIC DNA]</scope>
    <source>
        <strain evidence="2 3">HHB14362 ss-1</strain>
    </source>
</reference>
<feature type="compositionally biased region" description="Polar residues" evidence="1">
    <location>
        <begin position="179"/>
        <end position="191"/>
    </location>
</feature>
<dbReference type="InParanoid" id="A0A165MJV7"/>
<sequence>MRSNIKINQTSPNKPKAHTFESISAGIDISESATLQISQAEALNVVYSQFEKTGHGQISTEDGQVILHPDIAQALNNFTTATVSYFIRENMLHDGIKTAHAREVTQDHVQQWLDQNNIPQLQAATAEQVSAYFKRGSQEDSDILGPPPHDVHKNLKRKQIHENLLASLKQATTTITIKTDSPVSDSTTSESTSRKKACKSPKVVGNSSAEGDHSLIQEAYKPAIPLISQDTSRKHVTKAMQEDFNTAGDTQSGTLQQADEQDLNVDEDVAAIGIITSGLTMQQPQNANDDQQANHHIAAILRTSIFGDMAIICRPKDYNPFEAKGESPSPSTVRQLRWMVVQAIYRTYQKDIDPLGMPQLLNICPKFCFWGEHQANVIIHKSYFKDQQRFDIASIPIRCLVPVSWDDTHFHYIPDGKEPEAEFTRAWKHLFGSIGVTREQEYPCIKKLPSPNKPYLALLHRYTLYRSPQALDIMADNIPELIKTLTGFLLINHALKGKCFGFPSCWAHLTSLCLQLALLWTPKEIEWRISLSSTMLLLQKDIL</sequence>
<evidence type="ECO:0000313" key="3">
    <source>
        <dbReference type="Proteomes" id="UP000076761"/>
    </source>
</evidence>